<organism evidence="1 2">
    <name type="scientific">Phaeosphaeria nodorum (strain SN15 / ATCC MYA-4574 / FGSC 10173)</name>
    <name type="common">Glume blotch fungus</name>
    <name type="synonym">Parastagonospora nodorum</name>
    <dbReference type="NCBI Taxonomy" id="321614"/>
    <lineage>
        <taxon>Eukaryota</taxon>
        <taxon>Fungi</taxon>
        <taxon>Dikarya</taxon>
        <taxon>Ascomycota</taxon>
        <taxon>Pezizomycotina</taxon>
        <taxon>Dothideomycetes</taxon>
        <taxon>Pleosporomycetidae</taxon>
        <taxon>Pleosporales</taxon>
        <taxon>Pleosporineae</taxon>
        <taxon>Phaeosphaeriaceae</taxon>
        <taxon>Parastagonospora</taxon>
    </lineage>
</organism>
<dbReference type="Proteomes" id="UP000663193">
    <property type="component" value="Chromosome 10"/>
</dbReference>
<evidence type="ECO:0000313" key="2">
    <source>
        <dbReference type="Proteomes" id="UP000663193"/>
    </source>
</evidence>
<reference evidence="2" key="1">
    <citation type="journal article" date="2021" name="BMC Genomics">
        <title>Chromosome-level genome assembly and manually-curated proteome of model necrotroph Parastagonospora nodorum Sn15 reveals a genome-wide trove of candidate effector homologs, and redundancy of virulence-related functions within an accessory chromosome.</title>
        <authorList>
            <person name="Bertazzoni S."/>
            <person name="Jones D.A.B."/>
            <person name="Phan H.T."/>
            <person name="Tan K.-C."/>
            <person name="Hane J.K."/>
        </authorList>
    </citation>
    <scope>NUCLEOTIDE SEQUENCE [LARGE SCALE GENOMIC DNA]</scope>
    <source>
        <strain evidence="2">SN15 / ATCC MYA-4574 / FGSC 10173)</strain>
    </source>
</reference>
<protein>
    <submittedName>
        <fullName evidence="1">Uncharacterized protein</fullName>
    </submittedName>
</protein>
<dbReference type="EMBL" id="CP069032">
    <property type="protein sequence ID" value="QRC99895.1"/>
    <property type="molecule type" value="Genomic_DNA"/>
</dbReference>
<sequence>MVIFSACVRHRTRHQSRYVPTIASSELHRPRLVCIECVCVCVCVVRYPCSAGKKWSPLIPRLLQYWLVVSGARCTPFAIELVFTWRQR</sequence>
<proteinExistence type="predicted"/>
<name>A0A7U2F6Z8_PHANO</name>
<dbReference type="VEuPathDB" id="FungiDB:JI435_414210"/>
<dbReference type="AlphaFoldDB" id="A0A7U2F6Z8"/>
<evidence type="ECO:0000313" key="1">
    <source>
        <dbReference type="EMBL" id="QRC99895.1"/>
    </source>
</evidence>
<keyword evidence="2" id="KW-1185">Reference proteome</keyword>
<gene>
    <name evidence="1" type="ORF">JI435_414210</name>
</gene>
<accession>A0A7U2F6Z8</accession>